<keyword evidence="4 7" id="KW-0238">DNA-binding</keyword>
<dbReference type="InterPro" id="IPR039420">
    <property type="entry name" value="WalR-like"/>
</dbReference>
<feature type="domain" description="OmpR/PhoB-type" evidence="9">
    <location>
        <begin position="127"/>
        <end position="225"/>
    </location>
</feature>
<dbReference type="Gene3D" id="3.40.50.2300">
    <property type="match status" value="1"/>
</dbReference>
<evidence type="ECO:0000256" key="5">
    <source>
        <dbReference type="ARBA" id="ARBA00023163"/>
    </source>
</evidence>
<protein>
    <submittedName>
        <fullName evidence="10">DNA-binding response regulator</fullName>
    </submittedName>
</protein>
<dbReference type="GO" id="GO:0000976">
    <property type="term" value="F:transcription cis-regulatory region binding"/>
    <property type="evidence" value="ECO:0007669"/>
    <property type="project" value="TreeGrafter"/>
</dbReference>
<feature type="domain" description="Response regulatory" evidence="8">
    <location>
        <begin position="3"/>
        <end position="116"/>
    </location>
</feature>
<dbReference type="InterPro" id="IPR036388">
    <property type="entry name" value="WH-like_DNA-bd_sf"/>
</dbReference>
<dbReference type="PROSITE" id="PS50110">
    <property type="entry name" value="RESPONSE_REGULATORY"/>
    <property type="match status" value="1"/>
</dbReference>
<proteinExistence type="predicted"/>
<evidence type="ECO:0000313" key="10">
    <source>
        <dbReference type="EMBL" id="ANY66072.1"/>
    </source>
</evidence>
<dbReference type="PANTHER" id="PTHR48111:SF22">
    <property type="entry name" value="REGULATOR OF RPOS"/>
    <property type="match status" value="1"/>
</dbReference>
<evidence type="ECO:0000259" key="8">
    <source>
        <dbReference type="PROSITE" id="PS50110"/>
    </source>
</evidence>
<dbReference type="Pfam" id="PF00486">
    <property type="entry name" value="Trans_reg_C"/>
    <property type="match status" value="1"/>
</dbReference>
<dbReference type="Gene3D" id="6.10.250.690">
    <property type="match status" value="1"/>
</dbReference>
<dbReference type="GO" id="GO:0005829">
    <property type="term" value="C:cytosol"/>
    <property type="evidence" value="ECO:0007669"/>
    <property type="project" value="TreeGrafter"/>
</dbReference>
<dbReference type="InterPro" id="IPR011006">
    <property type="entry name" value="CheY-like_superfamily"/>
</dbReference>
<evidence type="ECO:0000256" key="1">
    <source>
        <dbReference type="ARBA" id="ARBA00022553"/>
    </source>
</evidence>
<dbReference type="Pfam" id="PF00072">
    <property type="entry name" value="Response_reg"/>
    <property type="match status" value="1"/>
</dbReference>
<organism evidence="10">
    <name type="scientific">Paenibacillus sp. BIHB 4019</name>
    <dbReference type="NCBI Taxonomy" id="1870819"/>
    <lineage>
        <taxon>Bacteria</taxon>
        <taxon>Bacillati</taxon>
        <taxon>Bacillota</taxon>
        <taxon>Bacilli</taxon>
        <taxon>Bacillales</taxon>
        <taxon>Paenibacillaceae</taxon>
        <taxon>Paenibacillus</taxon>
    </lineage>
</organism>
<dbReference type="Gene3D" id="1.10.10.10">
    <property type="entry name" value="Winged helix-like DNA-binding domain superfamily/Winged helix DNA-binding domain"/>
    <property type="match status" value="1"/>
</dbReference>
<keyword evidence="1 6" id="KW-0597">Phosphoprotein</keyword>
<dbReference type="PANTHER" id="PTHR48111">
    <property type="entry name" value="REGULATOR OF RPOS"/>
    <property type="match status" value="1"/>
</dbReference>
<evidence type="ECO:0000256" key="3">
    <source>
        <dbReference type="ARBA" id="ARBA00023015"/>
    </source>
</evidence>
<evidence type="ECO:0000259" key="9">
    <source>
        <dbReference type="PROSITE" id="PS51755"/>
    </source>
</evidence>
<reference evidence="10" key="1">
    <citation type="submission" date="2016-08" db="EMBL/GenBank/DDBJ databases">
        <title>Complete Genome Seqeunce of Paenibacillus sp. BIHB 4019 from tea rhizoplane.</title>
        <authorList>
            <person name="Thakur R."/>
            <person name="Swarnkar M.K."/>
            <person name="Gulati A."/>
        </authorList>
    </citation>
    <scope>NUCLEOTIDE SEQUENCE [LARGE SCALE GENOMIC DNA]</scope>
    <source>
        <strain evidence="10">BIHB4019</strain>
    </source>
</reference>
<dbReference type="RefSeq" id="WP_099517450.1">
    <property type="nucleotide sequence ID" value="NZ_CP016808.1"/>
</dbReference>
<keyword evidence="2" id="KW-0902">Two-component regulatory system</keyword>
<feature type="DNA-binding region" description="OmpR/PhoB-type" evidence="7">
    <location>
        <begin position="127"/>
        <end position="225"/>
    </location>
</feature>
<dbReference type="FunFam" id="3.40.50.2300:FF:000001">
    <property type="entry name" value="DNA-binding response regulator PhoB"/>
    <property type="match status" value="1"/>
</dbReference>
<sequence length="225" mass="26004">MKRILLIEDERNMARFIELELAHEQFAVQTATDGYSGLEFALREDWDVILLDLMLPGMDGLEVCRRIRAMKATPIIMLTARDSVTDRVSGLDSGADDYMPKPFAIEELLARIRVIFRRQEQLVEEQRSILQFHDLSVNLDAREVRKQDQLIGLTKREFDLLVAFLQNANRVLARETLLDKVWGFEAAVDKNVVDVYVRYLRNKIDSPDKPSYIQTQRGIGYVMKG</sequence>
<dbReference type="InterPro" id="IPR001789">
    <property type="entry name" value="Sig_transdc_resp-reg_receiver"/>
</dbReference>
<keyword evidence="3" id="KW-0805">Transcription regulation</keyword>
<accession>A0A1B2DEC8</accession>
<evidence type="ECO:0000256" key="4">
    <source>
        <dbReference type="ARBA" id="ARBA00023125"/>
    </source>
</evidence>
<dbReference type="GO" id="GO:0006355">
    <property type="term" value="P:regulation of DNA-templated transcription"/>
    <property type="evidence" value="ECO:0007669"/>
    <property type="project" value="InterPro"/>
</dbReference>
<dbReference type="EMBL" id="CP016808">
    <property type="protein sequence ID" value="ANY66072.1"/>
    <property type="molecule type" value="Genomic_DNA"/>
</dbReference>
<dbReference type="GO" id="GO:0032993">
    <property type="term" value="C:protein-DNA complex"/>
    <property type="evidence" value="ECO:0007669"/>
    <property type="project" value="TreeGrafter"/>
</dbReference>
<dbReference type="SUPFAM" id="SSF46894">
    <property type="entry name" value="C-terminal effector domain of the bipartite response regulators"/>
    <property type="match status" value="1"/>
</dbReference>
<evidence type="ECO:0000256" key="7">
    <source>
        <dbReference type="PROSITE-ProRule" id="PRU01091"/>
    </source>
</evidence>
<dbReference type="InterPro" id="IPR001867">
    <property type="entry name" value="OmpR/PhoB-type_DNA-bd"/>
</dbReference>
<keyword evidence="5" id="KW-0804">Transcription</keyword>
<name>A0A1B2DEC8_9BACL</name>
<dbReference type="InterPro" id="IPR016032">
    <property type="entry name" value="Sig_transdc_resp-reg_C-effctor"/>
</dbReference>
<dbReference type="SUPFAM" id="SSF52172">
    <property type="entry name" value="CheY-like"/>
    <property type="match status" value="1"/>
</dbReference>
<dbReference type="SMART" id="SM00862">
    <property type="entry name" value="Trans_reg_C"/>
    <property type="match status" value="1"/>
</dbReference>
<dbReference type="AlphaFoldDB" id="A0A1B2DEC8"/>
<evidence type="ECO:0000256" key="2">
    <source>
        <dbReference type="ARBA" id="ARBA00023012"/>
    </source>
</evidence>
<dbReference type="CDD" id="cd00383">
    <property type="entry name" value="trans_reg_C"/>
    <property type="match status" value="1"/>
</dbReference>
<dbReference type="SMART" id="SM00448">
    <property type="entry name" value="REC"/>
    <property type="match status" value="1"/>
</dbReference>
<feature type="modified residue" description="4-aspartylphosphate" evidence="6">
    <location>
        <position position="52"/>
    </location>
</feature>
<dbReference type="FunFam" id="1.10.10.10:FF:000005">
    <property type="entry name" value="Two-component system response regulator"/>
    <property type="match status" value="1"/>
</dbReference>
<dbReference type="GO" id="GO:0000156">
    <property type="term" value="F:phosphorelay response regulator activity"/>
    <property type="evidence" value="ECO:0007669"/>
    <property type="project" value="TreeGrafter"/>
</dbReference>
<evidence type="ECO:0000256" key="6">
    <source>
        <dbReference type="PROSITE-ProRule" id="PRU00169"/>
    </source>
</evidence>
<dbReference type="PROSITE" id="PS51755">
    <property type="entry name" value="OMPR_PHOB"/>
    <property type="match status" value="1"/>
</dbReference>
<gene>
    <name evidence="10" type="ORF">BBD42_06070</name>
</gene>